<dbReference type="GO" id="GO:0005840">
    <property type="term" value="C:ribosome"/>
    <property type="evidence" value="ECO:0007669"/>
    <property type="project" value="UniProtKB-KW"/>
</dbReference>
<sequence length="175" mass="19334">MSPVNLSLVNIRAAIPADIPFMMDLERASSTAAHWTEQQYRLLFQKAGEAAERLVLVVDMLPGGGPAAEGSISPSLLGFLIARHVAGEWELENIVVAFTARREGLGKQLLEALLARAWKTNSEAVFLEVRESNTAARSLYQRAGFRQTGRRKSYYAEPAEDAILYRRVLSGPFSQ</sequence>
<dbReference type="Pfam" id="PF00583">
    <property type="entry name" value="Acetyltransf_1"/>
    <property type="match status" value="1"/>
</dbReference>
<dbReference type="InterPro" id="IPR000182">
    <property type="entry name" value="GNAT_dom"/>
</dbReference>
<dbReference type="NCBIfam" id="TIGR01575">
    <property type="entry name" value="rimI"/>
    <property type="match status" value="1"/>
</dbReference>
<dbReference type="InterPro" id="IPR006464">
    <property type="entry name" value="AcTrfase_RimI/Ard1"/>
</dbReference>
<evidence type="ECO:0000256" key="3">
    <source>
        <dbReference type="ARBA" id="ARBA00022679"/>
    </source>
</evidence>
<evidence type="ECO:0000256" key="2">
    <source>
        <dbReference type="ARBA" id="ARBA00022490"/>
    </source>
</evidence>
<keyword evidence="6" id="KW-0689">Ribosomal protein</keyword>
<evidence type="ECO:0000256" key="1">
    <source>
        <dbReference type="ARBA" id="ARBA00005395"/>
    </source>
</evidence>
<protein>
    <submittedName>
        <fullName evidence="6">Putative (SSU ribosomal protein S18P)-alanine acetyltransferase</fullName>
        <ecNumber evidence="6">2.3.1.267</ecNumber>
    </submittedName>
</protein>
<feature type="domain" description="N-acetyltransferase" evidence="5">
    <location>
        <begin position="9"/>
        <end position="170"/>
    </location>
</feature>
<dbReference type="PANTHER" id="PTHR43420">
    <property type="entry name" value="ACETYLTRANSFERASE"/>
    <property type="match status" value="1"/>
</dbReference>
<keyword evidence="2" id="KW-0963">Cytoplasm</keyword>
<accession>A0A2U3KWN8</accession>
<dbReference type="InterPro" id="IPR016181">
    <property type="entry name" value="Acyl_CoA_acyltransferase"/>
</dbReference>
<dbReference type="CDD" id="cd04301">
    <property type="entry name" value="NAT_SF"/>
    <property type="match status" value="1"/>
</dbReference>
<dbReference type="SUPFAM" id="SSF55729">
    <property type="entry name" value="Acyl-CoA N-acyltransferases (Nat)"/>
    <property type="match status" value="1"/>
</dbReference>
<name>A0A2U3KWN8_9BACT</name>
<evidence type="ECO:0000259" key="5">
    <source>
        <dbReference type="PROSITE" id="PS51186"/>
    </source>
</evidence>
<dbReference type="PANTHER" id="PTHR43420:SF44">
    <property type="entry name" value="ACETYLTRANSFERASE YPEA"/>
    <property type="match status" value="1"/>
</dbReference>
<evidence type="ECO:0000313" key="7">
    <source>
        <dbReference type="Proteomes" id="UP000238701"/>
    </source>
</evidence>
<comment type="similarity">
    <text evidence="1">Belongs to the acetyltransferase family. RimI subfamily.</text>
</comment>
<gene>
    <name evidence="6" type="ORF">SBA1_510012</name>
</gene>
<dbReference type="InterPro" id="IPR050680">
    <property type="entry name" value="YpeA/RimI_acetyltransf"/>
</dbReference>
<dbReference type="Gene3D" id="3.40.630.30">
    <property type="match status" value="1"/>
</dbReference>
<reference evidence="7" key="1">
    <citation type="submission" date="2018-02" db="EMBL/GenBank/DDBJ databases">
        <authorList>
            <person name="Hausmann B."/>
        </authorList>
    </citation>
    <scope>NUCLEOTIDE SEQUENCE [LARGE SCALE GENOMIC DNA]</scope>
    <source>
        <strain evidence="7">Peat soil MAG SbA1</strain>
    </source>
</reference>
<evidence type="ECO:0000313" key="6">
    <source>
        <dbReference type="EMBL" id="SPF44075.1"/>
    </source>
</evidence>
<dbReference type="EMBL" id="OMOD01000146">
    <property type="protein sequence ID" value="SPF44075.1"/>
    <property type="molecule type" value="Genomic_DNA"/>
</dbReference>
<proteinExistence type="inferred from homology"/>
<keyword evidence="4 6" id="KW-0012">Acyltransferase</keyword>
<keyword evidence="6" id="KW-0687">Ribonucleoprotein</keyword>
<organism evidence="6 7">
    <name type="scientific">Candidatus Sulfotelmatobacter kueseliae</name>
    <dbReference type="NCBI Taxonomy" id="2042962"/>
    <lineage>
        <taxon>Bacteria</taxon>
        <taxon>Pseudomonadati</taxon>
        <taxon>Acidobacteriota</taxon>
        <taxon>Terriglobia</taxon>
        <taxon>Terriglobales</taxon>
        <taxon>Candidatus Korobacteraceae</taxon>
        <taxon>Candidatus Sulfotelmatobacter</taxon>
    </lineage>
</organism>
<dbReference type="AlphaFoldDB" id="A0A2U3KWN8"/>
<dbReference type="EC" id="2.3.1.267" evidence="6"/>
<keyword evidence="3 6" id="KW-0808">Transferase</keyword>
<dbReference type="Proteomes" id="UP000238701">
    <property type="component" value="Unassembled WGS sequence"/>
</dbReference>
<dbReference type="GO" id="GO:0008999">
    <property type="term" value="F:protein-N-terminal-alanine acetyltransferase activity"/>
    <property type="evidence" value="ECO:0007669"/>
    <property type="project" value="UniProtKB-EC"/>
</dbReference>
<evidence type="ECO:0000256" key="4">
    <source>
        <dbReference type="ARBA" id="ARBA00023315"/>
    </source>
</evidence>
<dbReference type="PROSITE" id="PS51186">
    <property type="entry name" value="GNAT"/>
    <property type="match status" value="1"/>
</dbReference>